<evidence type="ECO:0000313" key="3">
    <source>
        <dbReference type="Proteomes" id="UP000323164"/>
    </source>
</evidence>
<feature type="region of interest" description="Disordered" evidence="1">
    <location>
        <begin position="1"/>
        <end position="98"/>
    </location>
</feature>
<feature type="non-terminal residue" evidence="2">
    <location>
        <position position="98"/>
    </location>
</feature>
<evidence type="ECO:0000256" key="1">
    <source>
        <dbReference type="SAM" id="MobiDB-lite"/>
    </source>
</evidence>
<keyword evidence="3" id="KW-1185">Reference proteome</keyword>
<gene>
    <name evidence="2" type="ORF">FW784_13570</name>
</gene>
<proteinExistence type="predicted"/>
<feature type="compositionally biased region" description="Polar residues" evidence="1">
    <location>
        <begin position="60"/>
        <end position="69"/>
    </location>
</feature>
<protein>
    <submittedName>
        <fullName evidence="2">Uncharacterized protein</fullName>
    </submittedName>
</protein>
<evidence type="ECO:0000313" key="2">
    <source>
        <dbReference type="EMBL" id="TZF81637.1"/>
    </source>
</evidence>
<name>A0A5D8YHB6_9GAMM</name>
<reference evidence="2 3" key="1">
    <citation type="submission" date="2019-08" db="EMBL/GenBank/DDBJ databases">
        <title>Draft genome sequence of Lysobacter sp. UKS-15.</title>
        <authorList>
            <person name="Im W.-T."/>
        </authorList>
    </citation>
    <scope>NUCLEOTIDE SEQUENCE [LARGE SCALE GENOMIC DNA]</scope>
    <source>
        <strain evidence="2 3">UKS-15</strain>
    </source>
</reference>
<accession>A0A5D8YHB6</accession>
<feature type="compositionally biased region" description="Basic and acidic residues" evidence="1">
    <location>
        <begin position="72"/>
        <end position="81"/>
    </location>
</feature>
<dbReference type="EMBL" id="VTRV01000233">
    <property type="protein sequence ID" value="TZF81637.1"/>
    <property type="molecule type" value="Genomic_DNA"/>
</dbReference>
<dbReference type="AlphaFoldDB" id="A0A5D8YHB6"/>
<dbReference type="Proteomes" id="UP000323164">
    <property type="component" value="Unassembled WGS sequence"/>
</dbReference>
<organism evidence="2 3">
    <name type="scientific">Cognatilysobacter lacus</name>
    <dbReference type="NCBI Taxonomy" id="1643323"/>
    <lineage>
        <taxon>Bacteria</taxon>
        <taxon>Pseudomonadati</taxon>
        <taxon>Pseudomonadota</taxon>
        <taxon>Gammaproteobacteria</taxon>
        <taxon>Lysobacterales</taxon>
        <taxon>Lysobacteraceae</taxon>
        <taxon>Cognatilysobacter</taxon>
    </lineage>
</organism>
<comment type="caution">
    <text evidence="2">The sequence shown here is derived from an EMBL/GenBank/DDBJ whole genome shotgun (WGS) entry which is preliminary data.</text>
</comment>
<sequence>MSDQIPDAGEVAEKRVRKTRVSKADPTAVTAAETAPRNEPAPSPSTEVPARTETAPRADQAQTSESAPRSEQPPRHERPHNPEAAPASGAPQPSSAGE</sequence>
<feature type="compositionally biased region" description="Low complexity" evidence="1">
    <location>
        <begin position="82"/>
        <end position="98"/>
    </location>
</feature>